<keyword evidence="3" id="KW-0732">Signal</keyword>
<dbReference type="InterPro" id="IPR003598">
    <property type="entry name" value="Ig_sub2"/>
</dbReference>
<evidence type="ECO:0000259" key="4">
    <source>
        <dbReference type="PROSITE" id="PS50835"/>
    </source>
</evidence>
<dbReference type="GO" id="GO:0030424">
    <property type="term" value="C:axon"/>
    <property type="evidence" value="ECO:0007669"/>
    <property type="project" value="TreeGrafter"/>
</dbReference>
<proteinExistence type="evidence at transcript level"/>
<evidence type="ECO:0000256" key="1">
    <source>
        <dbReference type="ARBA" id="ARBA00022737"/>
    </source>
</evidence>
<dbReference type="InterPro" id="IPR036179">
    <property type="entry name" value="Ig-like_dom_sf"/>
</dbReference>
<feature type="domain" description="Fibronectin type-III" evidence="5">
    <location>
        <begin position="324"/>
        <end position="435"/>
    </location>
</feature>
<feature type="domain" description="Ig-like" evidence="4">
    <location>
        <begin position="144"/>
        <end position="230"/>
    </location>
</feature>
<dbReference type="FunFam" id="2.60.40.10:FF:000612">
    <property type="entry name" value="palladin isoform X1"/>
    <property type="match status" value="1"/>
</dbReference>
<keyword evidence="1" id="KW-0677">Repeat</keyword>
<protein>
    <submittedName>
        <fullName evidence="6">Protein amalgam-like</fullName>
    </submittedName>
</protein>
<accession>A0A6A7G9I2</accession>
<feature type="chain" id="PRO_5025521973" evidence="3">
    <location>
        <begin position="27"/>
        <end position="477"/>
    </location>
</feature>
<dbReference type="GO" id="GO:0050808">
    <property type="term" value="P:synapse organization"/>
    <property type="evidence" value="ECO:0007669"/>
    <property type="project" value="TreeGrafter"/>
</dbReference>
<dbReference type="InterPro" id="IPR013098">
    <property type="entry name" value="Ig_I-set"/>
</dbReference>
<dbReference type="SUPFAM" id="SSF49265">
    <property type="entry name" value="Fibronectin type III"/>
    <property type="match status" value="1"/>
</dbReference>
<feature type="signal peptide" evidence="3">
    <location>
        <begin position="1"/>
        <end position="26"/>
    </location>
</feature>
<dbReference type="AlphaFoldDB" id="A0A6A7G9I2"/>
<dbReference type="PANTHER" id="PTHR45080">
    <property type="entry name" value="CONTACTIN 5"/>
    <property type="match status" value="1"/>
</dbReference>
<dbReference type="SMART" id="SM00408">
    <property type="entry name" value="IGc2"/>
    <property type="match status" value="3"/>
</dbReference>
<evidence type="ECO:0000256" key="2">
    <source>
        <dbReference type="ARBA" id="ARBA00023319"/>
    </source>
</evidence>
<dbReference type="SUPFAM" id="SSF48726">
    <property type="entry name" value="Immunoglobulin"/>
    <property type="match status" value="3"/>
</dbReference>
<dbReference type="GO" id="GO:0005886">
    <property type="term" value="C:plasma membrane"/>
    <property type="evidence" value="ECO:0007669"/>
    <property type="project" value="TreeGrafter"/>
</dbReference>
<name>A0A6A7G9I2_9CRUS</name>
<sequence length="477" mass="52372">MATQWDLAQLLLTALLILQGSWLVRSYKTTDLDYDVEYVDEEPPYFLARSQTFTVEIGQSVIIPCDVENQGTHQLVIMRIDSSGKSHLVSAGGIKLVRTQRMKIERTRLFILKARRQDAGLYSCSFPTAEEVVLQHSLDVQYPPKINSSNSPIQHVAKGASVTLSCTADGNPKPEIRWSYQGGVLPSGALSKQGESLTLEDVDRHVEGSYVCTADNGIGEPSSAVMKVVVEYPPEIITEKAIVRTGAGDQVELVCLVRGRPSPRVTWTRDGQSVNHATHATAANDAHRHTLIIRPVTEQDFGAYVCIAENSQGQKSAVVQMTGLPRQPRFNSAPAGGEVNSYTLTWETDSYYPIIAYRLVYRKAQANGSMDSNKNWVDVYRQVDVETVTANTHHVMAHTLHNLDVATDYEAVVKVKNNYGWSSDTDRFAFSTRKALAVQQSTSWNANAAPATACPNLRYTALAIVATLTAAAAALPF</sequence>
<feature type="domain" description="Ig-like" evidence="4">
    <location>
        <begin position="234"/>
        <end position="322"/>
    </location>
</feature>
<dbReference type="GO" id="GO:0007156">
    <property type="term" value="P:homophilic cell adhesion via plasma membrane adhesion molecules"/>
    <property type="evidence" value="ECO:0007669"/>
    <property type="project" value="TreeGrafter"/>
</dbReference>
<dbReference type="Pfam" id="PF13927">
    <property type="entry name" value="Ig_3"/>
    <property type="match status" value="1"/>
</dbReference>
<dbReference type="Pfam" id="PF07679">
    <property type="entry name" value="I-set"/>
    <property type="match status" value="1"/>
</dbReference>
<keyword evidence="2" id="KW-0393">Immunoglobulin domain</keyword>
<dbReference type="PROSITE" id="PS50835">
    <property type="entry name" value="IG_LIKE"/>
    <property type="match status" value="3"/>
</dbReference>
<evidence type="ECO:0000313" key="6">
    <source>
        <dbReference type="EMBL" id="LAC27400.1"/>
    </source>
</evidence>
<dbReference type="EMBL" id="IACT01008288">
    <property type="protein sequence ID" value="LAC27400.1"/>
    <property type="molecule type" value="mRNA"/>
</dbReference>
<dbReference type="InterPro" id="IPR003961">
    <property type="entry name" value="FN3_dom"/>
</dbReference>
<evidence type="ECO:0000256" key="3">
    <source>
        <dbReference type="SAM" id="SignalP"/>
    </source>
</evidence>
<dbReference type="GO" id="GO:0008046">
    <property type="term" value="F:axon guidance receptor activity"/>
    <property type="evidence" value="ECO:0007669"/>
    <property type="project" value="TreeGrafter"/>
</dbReference>
<dbReference type="CDD" id="cd00063">
    <property type="entry name" value="FN3"/>
    <property type="match status" value="1"/>
</dbReference>
<feature type="domain" description="Ig-like" evidence="4">
    <location>
        <begin position="44"/>
        <end position="135"/>
    </location>
</feature>
<dbReference type="InterPro" id="IPR007110">
    <property type="entry name" value="Ig-like_dom"/>
</dbReference>
<dbReference type="InterPro" id="IPR050958">
    <property type="entry name" value="Cell_Adh-Cytoskel_Orgn"/>
</dbReference>
<evidence type="ECO:0000259" key="5">
    <source>
        <dbReference type="PROSITE" id="PS50853"/>
    </source>
</evidence>
<dbReference type="CDD" id="cd00096">
    <property type="entry name" value="Ig"/>
    <property type="match status" value="1"/>
</dbReference>
<dbReference type="InterPro" id="IPR013783">
    <property type="entry name" value="Ig-like_fold"/>
</dbReference>
<organism evidence="6">
    <name type="scientific">Hirondellea gigas</name>
    <dbReference type="NCBI Taxonomy" id="1518452"/>
    <lineage>
        <taxon>Eukaryota</taxon>
        <taxon>Metazoa</taxon>
        <taxon>Ecdysozoa</taxon>
        <taxon>Arthropoda</taxon>
        <taxon>Crustacea</taxon>
        <taxon>Multicrustacea</taxon>
        <taxon>Malacostraca</taxon>
        <taxon>Eumalacostraca</taxon>
        <taxon>Peracarida</taxon>
        <taxon>Amphipoda</taxon>
        <taxon>Amphilochidea</taxon>
        <taxon>Lysianassida</taxon>
        <taxon>Lysianassidira</taxon>
        <taxon>Lysianassoidea</taxon>
        <taxon>Lysianassidae</taxon>
        <taxon>Hirondellea</taxon>
    </lineage>
</organism>
<dbReference type="GO" id="GO:0043025">
    <property type="term" value="C:neuronal cell body"/>
    <property type="evidence" value="ECO:0007669"/>
    <property type="project" value="TreeGrafter"/>
</dbReference>
<dbReference type="InterPro" id="IPR003599">
    <property type="entry name" value="Ig_sub"/>
</dbReference>
<dbReference type="InterPro" id="IPR036116">
    <property type="entry name" value="FN3_sf"/>
</dbReference>
<reference evidence="6" key="1">
    <citation type="submission" date="2017-11" db="EMBL/GenBank/DDBJ databases">
        <title>The sensing device of the deep-sea amphipod.</title>
        <authorList>
            <person name="Kobayashi H."/>
            <person name="Nagahama T."/>
            <person name="Arai W."/>
            <person name="Sasagawa Y."/>
            <person name="Umeda M."/>
            <person name="Hayashi T."/>
            <person name="Nikaido I."/>
            <person name="Watanabe H."/>
            <person name="Oguri K."/>
            <person name="Kitazato H."/>
            <person name="Fujioka K."/>
            <person name="Kido Y."/>
            <person name="Takami H."/>
        </authorList>
    </citation>
    <scope>NUCLEOTIDE SEQUENCE</scope>
    <source>
        <tissue evidence="6">Whole body</tissue>
    </source>
</reference>
<dbReference type="PROSITE" id="PS50853">
    <property type="entry name" value="FN3"/>
    <property type="match status" value="1"/>
</dbReference>
<dbReference type="SMART" id="SM00409">
    <property type="entry name" value="IG"/>
    <property type="match status" value="3"/>
</dbReference>
<dbReference type="PANTHER" id="PTHR45080:SF33">
    <property type="entry name" value="IG-LIKE DOMAIN-CONTAINING PROTEIN"/>
    <property type="match status" value="1"/>
</dbReference>
<dbReference type="Gene3D" id="2.60.40.10">
    <property type="entry name" value="Immunoglobulins"/>
    <property type="match status" value="4"/>
</dbReference>